<feature type="region of interest" description="Disordered" evidence="12">
    <location>
        <begin position="413"/>
        <end position="451"/>
    </location>
</feature>
<dbReference type="GO" id="GO:0016020">
    <property type="term" value="C:membrane"/>
    <property type="evidence" value="ECO:0007669"/>
    <property type="project" value="UniProtKB-SubCell"/>
</dbReference>
<evidence type="ECO:0000256" key="1">
    <source>
        <dbReference type="ARBA" id="ARBA00004141"/>
    </source>
</evidence>
<evidence type="ECO:0000256" key="7">
    <source>
        <dbReference type="ARBA" id="ARBA00023136"/>
    </source>
</evidence>
<proteinExistence type="inferred from homology"/>
<dbReference type="InterPro" id="IPR015867">
    <property type="entry name" value="N-reg_PII/ATP_PRibTrfase_C"/>
</dbReference>
<evidence type="ECO:0000256" key="3">
    <source>
        <dbReference type="ARBA" id="ARBA00022448"/>
    </source>
</evidence>
<keyword evidence="7 13" id="KW-0472">Membrane</keyword>
<keyword evidence="3" id="KW-0813">Transport</keyword>
<dbReference type="PANTHER" id="PTHR11730:SF6">
    <property type="entry name" value="AMMONIUM TRANSPORTER"/>
    <property type="match status" value="1"/>
</dbReference>
<dbReference type="Pfam" id="PF00909">
    <property type="entry name" value="Ammonium_transp"/>
    <property type="match status" value="1"/>
</dbReference>
<feature type="transmembrane region" description="Helical" evidence="13">
    <location>
        <begin position="22"/>
        <end position="40"/>
    </location>
</feature>
<feature type="transmembrane region" description="Helical" evidence="13">
    <location>
        <begin position="270"/>
        <end position="287"/>
    </location>
</feature>
<dbReference type="InterPro" id="IPR029020">
    <property type="entry name" value="Ammonium/urea_transptr"/>
</dbReference>
<feature type="modified residue" description="O-UMP-tyrosine" evidence="10">
    <location>
        <position position="506"/>
    </location>
</feature>
<name>A0A9R1CQJ0_9EURY</name>
<keyword evidence="6 13" id="KW-1133">Transmembrane helix</keyword>
<dbReference type="RefSeq" id="WP_256028037.1">
    <property type="nucleotide sequence ID" value="NZ_JAHLKM010000001.1"/>
</dbReference>
<feature type="domain" description="Ammonium transporter AmtB-like" evidence="14">
    <location>
        <begin position="22"/>
        <end position="409"/>
    </location>
</feature>
<sequence>MIEAIPMQASAEAMEAAINETWILTVTFLIFFMHAGFAMLEAGQVRSKNVANQLTKNMLTWSVGVTVFFVIGTGFESLMSGAGFSPAAGAGGYVGWLYGAVFAMTAATIVSGAVAGRAKLRAYIAYTFLLAAVIYPMITAFTWAAPETGLVEQLVGAPFADFAGGMIVHGMGGIAGLTAAAILGPRMDRYDGDGSVNIIPGHSMTFAVLGTLMLCFGWYGFNVGTAGAFDTGGAGANTLGQVAMTTTVAMGMGAVGSAAVSLFRSGKVDTLYTANGMLAGLAAITAIPNTTTWWGAFVVGILAGAQLPIVFSFVSNQLKIDDVCAVFPVHGSAGVLGALLMPFVALPGTVDSIATQFIAQLVGVVIIGGWTITATAIVWYVFKAIGQARVSPEHEQDGLDVSEHGVDTYPEFGGRDSLATDGGPEASEDVIRTDGGYTEPSDDRIRTDGGQPEDDIKLVMAFIRPDQLSDVKEGLAEIGAPSLTVTNVSGRGSQPAKTGQWRGEEYSVDLHQKVKVECVVNDIPAADVAEAISDAAKTGEPGDGKVFVLPVEEAYQIRTGEVGPDAV</sequence>
<dbReference type="EMBL" id="JAHLKM010000001">
    <property type="protein sequence ID" value="MCQ4332120.1"/>
    <property type="molecule type" value="Genomic_DNA"/>
</dbReference>
<evidence type="ECO:0000256" key="5">
    <source>
        <dbReference type="ARBA" id="ARBA00022692"/>
    </source>
</evidence>
<keyword evidence="4" id="KW-0963">Cytoplasm</keyword>
<dbReference type="GO" id="GO:0097272">
    <property type="term" value="P:ammonium homeostasis"/>
    <property type="evidence" value="ECO:0007669"/>
    <property type="project" value="TreeGrafter"/>
</dbReference>
<dbReference type="InterPro" id="IPR024041">
    <property type="entry name" value="NH4_transpt_AmtB-like_dom"/>
</dbReference>
<dbReference type="PROSITE" id="PS00638">
    <property type="entry name" value="PII_GLNB_CTER"/>
    <property type="match status" value="1"/>
</dbReference>
<protein>
    <submittedName>
        <fullName evidence="15">Ammonium transporter</fullName>
    </submittedName>
</protein>
<dbReference type="Gene3D" id="3.30.70.120">
    <property type="match status" value="1"/>
</dbReference>
<evidence type="ECO:0000256" key="11">
    <source>
        <dbReference type="RuleBase" id="RU003936"/>
    </source>
</evidence>
<dbReference type="Pfam" id="PF00543">
    <property type="entry name" value="P-II"/>
    <property type="match status" value="1"/>
</dbReference>
<organism evidence="15 16">
    <name type="scientific">Natronomonas aquatica</name>
    <dbReference type="NCBI Taxonomy" id="2841590"/>
    <lineage>
        <taxon>Archaea</taxon>
        <taxon>Methanobacteriati</taxon>
        <taxon>Methanobacteriota</taxon>
        <taxon>Stenosarchaea group</taxon>
        <taxon>Halobacteria</taxon>
        <taxon>Halobacteriales</taxon>
        <taxon>Natronomonadaceae</taxon>
        <taxon>Natronomonas</taxon>
    </lineage>
</organism>
<dbReference type="AlphaFoldDB" id="A0A9R1CQJ0"/>
<dbReference type="SUPFAM" id="SSF54913">
    <property type="entry name" value="GlnB-like"/>
    <property type="match status" value="1"/>
</dbReference>
<dbReference type="PRINTS" id="PR00340">
    <property type="entry name" value="PIIGLNB"/>
</dbReference>
<dbReference type="InterPro" id="IPR017918">
    <property type="entry name" value="N-reg_PII_CS"/>
</dbReference>
<dbReference type="PROSITE" id="PS01219">
    <property type="entry name" value="AMMONIUM_TRANSP"/>
    <property type="match status" value="1"/>
</dbReference>
<feature type="transmembrane region" description="Helical" evidence="13">
    <location>
        <begin position="357"/>
        <end position="382"/>
    </location>
</feature>
<dbReference type="PROSITE" id="PS51343">
    <property type="entry name" value="PII_GLNB_DOM"/>
    <property type="match status" value="1"/>
</dbReference>
<evidence type="ECO:0000256" key="10">
    <source>
        <dbReference type="PIRSR" id="PIRSR602187-50"/>
    </source>
</evidence>
<dbReference type="InterPro" id="IPR002187">
    <property type="entry name" value="N-reg_PII"/>
</dbReference>
<dbReference type="GO" id="GO:0006808">
    <property type="term" value="P:regulation of nitrogen utilization"/>
    <property type="evidence" value="ECO:0007669"/>
    <property type="project" value="InterPro"/>
</dbReference>
<feature type="transmembrane region" description="Helical" evidence="13">
    <location>
        <begin position="293"/>
        <end position="314"/>
    </location>
</feature>
<comment type="subcellular location">
    <subcellularLocation>
        <location evidence="1">Membrane</location>
        <topology evidence="1">Multi-pass membrane protein</topology>
    </subcellularLocation>
</comment>
<comment type="similarity">
    <text evidence="2">Belongs to the ammonia transporter channel (TC 1.A.11.2) family.</text>
</comment>
<gene>
    <name evidence="15" type="ORF">KM295_01185</name>
</gene>
<dbReference type="Gene3D" id="1.10.3430.10">
    <property type="entry name" value="Ammonium transporter AmtB like domains"/>
    <property type="match status" value="1"/>
</dbReference>
<evidence type="ECO:0000256" key="4">
    <source>
        <dbReference type="ARBA" id="ARBA00022490"/>
    </source>
</evidence>
<evidence type="ECO:0000256" key="12">
    <source>
        <dbReference type="SAM" id="MobiDB-lite"/>
    </source>
</evidence>
<feature type="transmembrane region" description="Helical" evidence="13">
    <location>
        <begin position="241"/>
        <end position="263"/>
    </location>
</feature>
<evidence type="ECO:0000259" key="14">
    <source>
        <dbReference type="Pfam" id="PF00909"/>
    </source>
</evidence>
<evidence type="ECO:0000256" key="2">
    <source>
        <dbReference type="ARBA" id="ARBA00005887"/>
    </source>
</evidence>
<feature type="transmembrane region" description="Helical" evidence="13">
    <location>
        <begin position="163"/>
        <end position="183"/>
    </location>
</feature>
<evidence type="ECO:0000256" key="6">
    <source>
        <dbReference type="ARBA" id="ARBA00022989"/>
    </source>
</evidence>
<dbReference type="SMART" id="SM00938">
    <property type="entry name" value="P-II"/>
    <property type="match status" value="1"/>
</dbReference>
<dbReference type="InterPro" id="IPR011322">
    <property type="entry name" value="N-reg_PII-like_a/b"/>
</dbReference>
<evidence type="ECO:0000256" key="9">
    <source>
        <dbReference type="ARBA" id="ARBA00045370"/>
    </source>
</evidence>
<dbReference type="PANTHER" id="PTHR11730">
    <property type="entry name" value="AMMONIUM TRANSPORTER"/>
    <property type="match status" value="1"/>
</dbReference>
<keyword evidence="16" id="KW-1185">Reference proteome</keyword>
<evidence type="ECO:0000256" key="8">
    <source>
        <dbReference type="ARBA" id="ARBA00023177"/>
    </source>
</evidence>
<keyword evidence="10" id="KW-0597">Phosphoprotein</keyword>
<accession>A0A9R1CQJ0</accession>
<keyword evidence="5 13" id="KW-0812">Transmembrane</keyword>
<comment type="caution">
    <text evidence="15">The sequence shown here is derived from an EMBL/GenBank/DDBJ whole genome shotgun (WGS) entry which is preliminary data.</text>
</comment>
<dbReference type="Proteomes" id="UP001139494">
    <property type="component" value="Unassembled WGS sequence"/>
</dbReference>
<feature type="transmembrane region" description="Helical" evidence="13">
    <location>
        <begin position="326"/>
        <end position="345"/>
    </location>
</feature>
<dbReference type="GO" id="GO:0008519">
    <property type="term" value="F:ammonium channel activity"/>
    <property type="evidence" value="ECO:0007669"/>
    <property type="project" value="InterPro"/>
</dbReference>
<feature type="transmembrane region" description="Helical" evidence="13">
    <location>
        <begin position="204"/>
        <end position="221"/>
    </location>
</feature>
<evidence type="ECO:0000313" key="16">
    <source>
        <dbReference type="Proteomes" id="UP001139494"/>
    </source>
</evidence>
<comment type="function">
    <text evidence="9">Involved in the uptake of ammonium/ammonia (NH(4)(+)/NH(3)). Transport is electrogenic.</text>
</comment>
<comment type="similarity">
    <text evidence="11">Belongs to the P(II) protein family.</text>
</comment>
<evidence type="ECO:0000313" key="15">
    <source>
        <dbReference type="EMBL" id="MCQ4332120.1"/>
    </source>
</evidence>
<feature type="transmembrane region" description="Helical" evidence="13">
    <location>
        <begin position="61"/>
        <end position="84"/>
    </location>
</feature>
<dbReference type="SUPFAM" id="SSF111352">
    <property type="entry name" value="Ammonium transporter"/>
    <property type="match status" value="1"/>
</dbReference>
<reference evidence="15" key="1">
    <citation type="journal article" date="2023" name="Front. Microbiol.">
        <title>Genomic-based phylogenetic and metabolic analyses of the genus Natronomonas, and description of Natronomonas aquatica sp. nov.</title>
        <authorList>
            <person name="Garcia-Roldan A."/>
            <person name="Duran-Viseras A."/>
            <person name="de la Haba R.R."/>
            <person name="Corral P."/>
            <person name="Sanchez-Porro C."/>
            <person name="Ventosa A."/>
        </authorList>
    </citation>
    <scope>NUCLEOTIDE SEQUENCE</scope>
    <source>
        <strain evidence="15">F2-12</strain>
    </source>
</reference>
<dbReference type="GO" id="GO:0030234">
    <property type="term" value="F:enzyme regulator activity"/>
    <property type="evidence" value="ECO:0007669"/>
    <property type="project" value="InterPro"/>
</dbReference>
<feature type="transmembrane region" description="Helical" evidence="13">
    <location>
        <begin position="123"/>
        <end position="143"/>
    </location>
</feature>
<keyword evidence="8" id="KW-0924">Ammonia transport</keyword>
<evidence type="ECO:0000256" key="13">
    <source>
        <dbReference type="SAM" id="Phobius"/>
    </source>
</evidence>
<dbReference type="InterPro" id="IPR018047">
    <property type="entry name" value="Ammonium_transpt_CS"/>
</dbReference>
<feature type="transmembrane region" description="Helical" evidence="13">
    <location>
        <begin position="96"/>
        <end position="116"/>
    </location>
</feature>